<reference evidence="2" key="1">
    <citation type="submission" date="2021-01" db="EMBL/GenBank/DDBJ databases">
        <authorList>
            <person name="Corre E."/>
            <person name="Pelletier E."/>
            <person name="Niang G."/>
            <person name="Scheremetjew M."/>
            <person name="Finn R."/>
            <person name="Kale V."/>
            <person name="Holt S."/>
            <person name="Cochrane G."/>
            <person name="Meng A."/>
            <person name="Brown T."/>
            <person name="Cohen L."/>
        </authorList>
    </citation>
    <scope>NUCLEOTIDE SEQUENCE</scope>
    <source>
        <strain evidence="2">NIES-2562</strain>
    </source>
</reference>
<feature type="transmembrane region" description="Helical" evidence="1">
    <location>
        <begin position="53"/>
        <end position="73"/>
    </location>
</feature>
<evidence type="ECO:0000256" key="1">
    <source>
        <dbReference type="SAM" id="Phobius"/>
    </source>
</evidence>
<name>A0A7S3GDA4_9EUKA</name>
<proteinExistence type="predicted"/>
<keyword evidence="1" id="KW-0812">Transmembrane</keyword>
<protein>
    <submittedName>
        <fullName evidence="2">Uncharacterized protein</fullName>
    </submittedName>
</protein>
<keyword evidence="1" id="KW-0472">Membrane</keyword>
<accession>A0A7S3GDA4</accession>
<sequence length="102" mass="11221">MWTVVRELSFSTDCLVSHPIPLERELTLCKNGSRTNIPFLDAHPHPQATPLSFVVRPVPFLIFCFYFLVFAGCPISNTPTSLTSGPALAASPLSLERKVGIH</sequence>
<gene>
    <name evidence="2" type="ORF">PBIL07802_LOCUS24931</name>
</gene>
<dbReference type="AlphaFoldDB" id="A0A7S3GDA4"/>
<keyword evidence="1" id="KW-1133">Transmembrane helix</keyword>
<dbReference type="EMBL" id="HBIB01038247">
    <property type="protein sequence ID" value="CAE0262636.1"/>
    <property type="molecule type" value="Transcribed_RNA"/>
</dbReference>
<organism evidence="2">
    <name type="scientific">Palpitomonas bilix</name>
    <dbReference type="NCBI Taxonomy" id="652834"/>
    <lineage>
        <taxon>Eukaryota</taxon>
        <taxon>Eukaryota incertae sedis</taxon>
    </lineage>
</organism>
<evidence type="ECO:0000313" key="2">
    <source>
        <dbReference type="EMBL" id="CAE0262636.1"/>
    </source>
</evidence>